<gene>
    <name evidence="1" type="ORF">PC113_g17715</name>
    <name evidence="2" type="ORF">PC115_g17216</name>
    <name evidence="3" type="ORF">PC117_g18872</name>
    <name evidence="4" type="ORF">PC118_g17412</name>
    <name evidence="5" type="ORF">PC129_g16102</name>
</gene>
<evidence type="ECO:0000313" key="4">
    <source>
        <dbReference type="EMBL" id="KAG2969524.1"/>
    </source>
</evidence>
<proteinExistence type="predicted"/>
<dbReference type="AlphaFoldDB" id="A0A8T0YAV2"/>
<dbReference type="EMBL" id="RCMK01000784">
    <property type="protein sequence ID" value="KAG2912542.1"/>
    <property type="molecule type" value="Genomic_DNA"/>
</dbReference>
<sequence>MKLSTPAWQKRIVPLLDIYAMQSGGGEDIPDAFVIPSEAPWPEHVWGVRLGLIVARNESRIALAGPTKRIIED</sequence>
<evidence type="ECO:0000313" key="3">
    <source>
        <dbReference type="EMBL" id="KAG2912542.1"/>
    </source>
</evidence>
<comment type="caution">
    <text evidence="1">The sequence shown here is derived from an EMBL/GenBank/DDBJ whole genome shotgun (WGS) entry which is preliminary data.</text>
</comment>
<dbReference type="EMBL" id="RCML01000786">
    <property type="protein sequence ID" value="KAG2969524.1"/>
    <property type="molecule type" value="Genomic_DNA"/>
</dbReference>
<organism evidence="1 6">
    <name type="scientific">Phytophthora cactorum</name>
    <dbReference type="NCBI Taxonomy" id="29920"/>
    <lineage>
        <taxon>Eukaryota</taxon>
        <taxon>Sar</taxon>
        <taxon>Stramenopiles</taxon>
        <taxon>Oomycota</taxon>
        <taxon>Peronosporomycetes</taxon>
        <taxon>Peronosporales</taxon>
        <taxon>Peronosporaceae</taxon>
        <taxon>Phytophthora</taxon>
    </lineage>
</organism>
<dbReference type="Proteomes" id="UP000697107">
    <property type="component" value="Unassembled WGS sequence"/>
</dbReference>
<evidence type="ECO:0000313" key="2">
    <source>
        <dbReference type="EMBL" id="KAG2897333.1"/>
    </source>
</evidence>
<dbReference type="VEuPathDB" id="FungiDB:PC110_g17129"/>
<dbReference type="Proteomes" id="UP000736787">
    <property type="component" value="Unassembled WGS sequence"/>
</dbReference>
<dbReference type="Proteomes" id="UP000760860">
    <property type="component" value="Unassembled WGS sequence"/>
</dbReference>
<dbReference type="Proteomes" id="UP000774804">
    <property type="component" value="Unassembled WGS sequence"/>
</dbReference>
<evidence type="ECO:0000313" key="5">
    <source>
        <dbReference type="EMBL" id="KAG3212958.1"/>
    </source>
</evidence>
<name>A0A8T0YAV2_9STRA</name>
<dbReference type="Proteomes" id="UP000735874">
    <property type="component" value="Unassembled WGS sequence"/>
</dbReference>
<evidence type="ECO:0000313" key="1">
    <source>
        <dbReference type="EMBL" id="KAG2847668.1"/>
    </source>
</evidence>
<evidence type="ECO:0000313" key="6">
    <source>
        <dbReference type="Proteomes" id="UP000735874"/>
    </source>
</evidence>
<dbReference type="EMBL" id="RCMI01000802">
    <property type="protein sequence ID" value="KAG2897333.1"/>
    <property type="molecule type" value="Genomic_DNA"/>
</dbReference>
<dbReference type="EMBL" id="RCMV01000783">
    <property type="protein sequence ID" value="KAG3212958.1"/>
    <property type="molecule type" value="Genomic_DNA"/>
</dbReference>
<dbReference type="EMBL" id="RCMG01000783">
    <property type="protein sequence ID" value="KAG2847668.1"/>
    <property type="molecule type" value="Genomic_DNA"/>
</dbReference>
<protein>
    <submittedName>
        <fullName evidence="1">Uncharacterized protein</fullName>
    </submittedName>
</protein>
<reference evidence="1" key="1">
    <citation type="submission" date="2018-10" db="EMBL/GenBank/DDBJ databases">
        <title>Effector identification in a new, highly contiguous assembly of the strawberry crown rot pathogen Phytophthora cactorum.</title>
        <authorList>
            <person name="Armitage A.D."/>
            <person name="Nellist C.F."/>
            <person name="Bates H."/>
            <person name="Vickerstaff R.J."/>
            <person name="Harrison R.J."/>
        </authorList>
    </citation>
    <scope>NUCLEOTIDE SEQUENCE</scope>
    <source>
        <strain evidence="1">15-7</strain>
        <strain evidence="2">4032</strain>
        <strain evidence="3">4040</strain>
        <strain evidence="4">P415</strain>
        <strain evidence="5">P421</strain>
    </source>
</reference>
<accession>A0A8T0YAV2</accession>